<sequence length="205" mass="21438">MAPICAPPVAPSAQKLPTASGEHSGEPVFLREELEEGEMEPETLRVISPSSLGGLLMGSAQTQSCVALEGPDAACVVSPAEEGILGDNLSPIRGLCLEKAQFTPCEVDGGLVVNPVQSMLSEHDPSLLKSLSDSQSMEMVSFEENKSGGLEFSVSASGERESMCGSELDIFTPASTGEEGAILTPLCTLPPYYGSGSSKWVFKKV</sequence>
<reference evidence="2" key="2">
    <citation type="submission" date="2020-03" db="EMBL/GenBank/DDBJ databases">
        <title>Walnut 2.0.</title>
        <authorList>
            <person name="Marrano A."/>
            <person name="Britton M."/>
            <person name="Zimin A.V."/>
            <person name="Zaini P.A."/>
            <person name="Workman R."/>
            <person name="Puiu D."/>
            <person name="Bianco L."/>
            <person name="Allen B.J."/>
            <person name="Troggio M."/>
            <person name="Leslie C.A."/>
            <person name="Timp W."/>
            <person name="Dendekar A."/>
            <person name="Salzberg S.L."/>
            <person name="Neale D.B."/>
        </authorList>
    </citation>
    <scope>NUCLEOTIDE SEQUENCE</scope>
    <source>
        <tissue evidence="2">Leaves</tissue>
    </source>
</reference>
<dbReference type="Gramene" id="Jr13_09450_p1">
    <property type="protein sequence ID" value="cds.Jr13_09450_p1"/>
    <property type="gene ID" value="Jr13_09450"/>
</dbReference>
<feature type="region of interest" description="Disordered" evidence="1">
    <location>
        <begin position="1"/>
        <end position="26"/>
    </location>
</feature>
<evidence type="ECO:0000313" key="3">
    <source>
        <dbReference type="Proteomes" id="UP000619265"/>
    </source>
</evidence>
<dbReference type="Proteomes" id="UP000619265">
    <property type="component" value="Unassembled WGS sequence"/>
</dbReference>
<evidence type="ECO:0000256" key="1">
    <source>
        <dbReference type="SAM" id="MobiDB-lite"/>
    </source>
</evidence>
<feature type="compositionally biased region" description="Pro residues" evidence="1">
    <location>
        <begin position="1"/>
        <end position="10"/>
    </location>
</feature>
<comment type="caution">
    <text evidence="2">The sequence shown here is derived from an EMBL/GenBank/DDBJ whole genome shotgun (WGS) entry which is preliminary data.</text>
</comment>
<dbReference type="EMBL" id="LIHL02000013">
    <property type="protein sequence ID" value="KAF5449021.1"/>
    <property type="molecule type" value="Genomic_DNA"/>
</dbReference>
<name>A0A833WY95_JUGRE</name>
<accession>A0A833WY95</accession>
<dbReference type="AlphaFoldDB" id="A0A833WY95"/>
<gene>
    <name evidence="2" type="ORF">F2P56_029510</name>
</gene>
<evidence type="ECO:0000313" key="2">
    <source>
        <dbReference type="EMBL" id="KAF5449021.1"/>
    </source>
</evidence>
<reference evidence="2" key="1">
    <citation type="submission" date="2015-10" db="EMBL/GenBank/DDBJ databases">
        <authorList>
            <person name="Martinez-Garcia P.J."/>
            <person name="Crepeau M.W."/>
            <person name="Puiu D."/>
            <person name="Gonzalez-Ibeas D."/>
            <person name="Whalen J."/>
            <person name="Stevens K."/>
            <person name="Paul R."/>
            <person name="Butterfield T."/>
            <person name="Britton M."/>
            <person name="Reagan R."/>
            <person name="Chakraborty S."/>
            <person name="Walawage S.L."/>
            <person name="Vasquez-Gross H.A."/>
            <person name="Cardeno C."/>
            <person name="Famula R."/>
            <person name="Pratt K."/>
            <person name="Kuruganti S."/>
            <person name="Aradhya M.K."/>
            <person name="Leslie C.A."/>
            <person name="Dandekar A.M."/>
            <person name="Salzberg S.L."/>
            <person name="Wegrzyn J.L."/>
            <person name="Langley C.H."/>
            <person name="Neale D.B."/>
        </authorList>
    </citation>
    <scope>NUCLEOTIDE SEQUENCE</scope>
    <source>
        <tissue evidence="2">Leaves</tissue>
    </source>
</reference>
<proteinExistence type="predicted"/>
<protein>
    <submittedName>
        <fullName evidence="2">Uncharacterized protein</fullName>
    </submittedName>
</protein>
<organism evidence="2 3">
    <name type="scientific">Juglans regia</name>
    <name type="common">English walnut</name>
    <dbReference type="NCBI Taxonomy" id="51240"/>
    <lineage>
        <taxon>Eukaryota</taxon>
        <taxon>Viridiplantae</taxon>
        <taxon>Streptophyta</taxon>
        <taxon>Embryophyta</taxon>
        <taxon>Tracheophyta</taxon>
        <taxon>Spermatophyta</taxon>
        <taxon>Magnoliopsida</taxon>
        <taxon>eudicotyledons</taxon>
        <taxon>Gunneridae</taxon>
        <taxon>Pentapetalae</taxon>
        <taxon>rosids</taxon>
        <taxon>fabids</taxon>
        <taxon>Fagales</taxon>
        <taxon>Juglandaceae</taxon>
        <taxon>Juglans</taxon>
    </lineage>
</organism>